<dbReference type="InterPro" id="IPR001245">
    <property type="entry name" value="Ser-Thr/Tyr_kinase_cat_dom"/>
</dbReference>
<reference evidence="3 4" key="1">
    <citation type="journal article" date="2018" name="New Phytol.">
        <title>Phylogenomics of Endogonaceae and evolution of mycorrhizas within Mucoromycota.</title>
        <authorList>
            <person name="Chang Y."/>
            <person name="Desiro A."/>
            <person name="Na H."/>
            <person name="Sandor L."/>
            <person name="Lipzen A."/>
            <person name="Clum A."/>
            <person name="Barry K."/>
            <person name="Grigoriev I.V."/>
            <person name="Martin F.M."/>
            <person name="Stajich J.E."/>
            <person name="Smith M.E."/>
            <person name="Bonito G."/>
            <person name="Spatafora J.W."/>
        </authorList>
    </citation>
    <scope>NUCLEOTIDE SEQUENCE [LARGE SCALE GENOMIC DNA]</scope>
    <source>
        <strain evidence="3 4">GMNB39</strain>
    </source>
</reference>
<feature type="compositionally biased region" description="Polar residues" evidence="1">
    <location>
        <begin position="1"/>
        <end position="10"/>
    </location>
</feature>
<dbReference type="AlphaFoldDB" id="A0A433CXC1"/>
<sequence>MPSLFHTNTKIPPERSANAKAKHDVRGDVYSLGVIFWEISADGAPPFPDADFLTSLRICQGERENSIEGTPEEYIELYTQCWDSDRPK</sequence>
<dbReference type="InterPro" id="IPR000719">
    <property type="entry name" value="Prot_kinase_dom"/>
</dbReference>
<proteinExistence type="predicted"/>
<dbReference type="InterPro" id="IPR011009">
    <property type="entry name" value="Kinase-like_dom_sf"/>
</dbReference>
<protein>
    <recommendedName>
        <fullName evidence="2">Protein kinase domain-containing protein</fullName>
    </recommendedName>
</protein>
<evidence type="ECO:0000313" key="3">
    <source>
        <dbReference type="EMBL" id="RUP43226.1"/>
    </source>
</evidence>
<dbReference type="EMBL" id="RBNI01011418">
    <property type="protein sequence ID" value="RUP43226.1"/>
    <property type="molecule type" value="Genomic_DNA"/>
</dbReference>
<dbReference type="GO" id="GO:0005524">
    <property type="term" value="F:ATP binding"/>
    <property type="evidence" value="ECO:0007669"/>
    <property type="project" value="InterPro"/>
</dbReference>
<comment type="caution">
    <text evidence="3">The sequence shown here is derived from an EMBL/GenBank/DDBJ whole genome shotgun (WGS) entry which is preliminary data.</text>
</comment>
<dbReference type="Gene3D" id="1.10.510.10">
    <property type="entry name" value="Transferase(Phosphotransferase) domain 1"/>
    <property type="match status" value="1"/>
</dbReference>
<evidence type="ECO:0000313" key="4">
    <source>
        <dbReference type="Proteomes" id="UP000268093"/>
    </source>
</evidence>
<dbReference type="SUPFAM" id="SSF56112">
    <property type="entry name" value="Protein kinase-like (PK-like)"/>
    <property type="match status" value="1"/>
</dbReference>
<dbReference type="PROSITE" id="PS50011">
    <property type="entry name" value="PROTEIN_KINASE_DOM"/>
    <property type="match status" value="1"/>
</dbReference>
<evidence type="ECO:0000256" key="1">
    <source>
        <dbReference type="SAM" id="MobiDB-lite"/>
    </source>
</evidence>
<dbReference type="GO" id="GO:0004672">
    <property type="term" value="F:protein kinase activity"/>
    <property type="evidence" value="ECO:0007669"/>
    <property type="project" value="InterPro"/>
</dbReference>
<name>A0A433CXC1_9FUNG</name>
<evidence type="ECO:0000259" key="2">
    <source>
        <dbReference type="PROSITE" id="PS50011"/>
    </source>
</evidence>
<feature type="domain" description="Protein kinase" evidence="2">
    <location>
        <begin position="1"/>
        <end position="88"/>
    </location>
</feature>
<gene>
    <name evidence="3" type="ORF">BC936DRAFT_137454</name>
</gene>
<dbReference type="Pfam" id="PF07714">
    <property type="entry name" value="PK_Tyr_Ser-Thr"/>
    <property type="match status" value="1"/>
</dbReference>
<dbReference type="Proteomes" id="UP000268093">
    <property type="component" value="Unassembled WGS sequence"/>
</dbReference>
<keyword evidence="4" id="KW-1185">Reference proteome</keyword>
<dbReference type="OrthoDB" id="2353542at2759"/>
<accession>A0A433CXC1</accession>
<organism evidence="3 4">
    <name type="scientific">Jimgerdemannia flammicorona</name>
    <dbReference type="NCBI Taxonomy" id="994334"/>
    <lineage>
        <taxon>Eukaryota</taxon>
        <taxon>Fungi</taxon>
        <taxon>Fungi incertae sedis</taxon>
        <taxon>Mucoromycota</taxon>
        <taxon>Mucoromycotina</taxon>
        <taxon>Endogonomycetes</taxon>
        <taxon>Endogonales</taxon>
        <taxon>Endogonaceae</taxon>
        <taxon>Jimgerdemannia</taxon>
    </lineage>
</organism>
<feature type="region of interest" description="Disordered" evidence="1">
    <location>
        <begin position="1"/>
        <end position="20"/>
    </location>
</feature>